<organism evidence="2 3">
    <name type="scientific">Psophocarpus tetragonolobus</name>
    <name type="common">Winged bean</name>
    <name type="synonym">Dolichos tetragonolobus</name>
    <dbReference type="NCBI Taxonomy" id="3891"/>
    <lineage>
        <taxon>Eukaryota</taxon>
        <taxon>Viridiplantae</taxon>
        <taxon>Streptophyta</taxon>
        <taxon>Embryophyta</taxon>
        <taxon>Tracheophyta</taxon>
        <taxon>Spermatophyta</taxon>
        <taxon>Magnoliopsida</taxon>
        <taxon>eudicotyledons</taxon>
        <taxon>Gunneridae</taxon>
        <taxon>Pentapetalae</taxon>
        <taxon>rosids</taxon>
        <taxon>fabids</taxon>
        <taxon>Fabales</taxon>
        <taxon>Fabaceae</taxon>
        <taxon>Papilionoideae</taxon>
        <taxon>50 kb inversion clade</taxon>
        <taxon>NPAAA clade</taxon>
        <taxon>indigoferoid/millettioid clade</taxon>
        <taxon>Phaseoleae</taxon>
        <taxon>Psophocarpus</taxon>
    </lineage>
</organism>
<dbReference type="AlphaFoldDB" id="A0AAN9RNU1"/>
<name>A0AAN9RNU1_PSOTE</name>
<dbReference type="Proteomes" id="UP001386955">
    <property type="component" value="Unassembled WGS sequence"/>
</dbReference>
<evidence type="ECO:0008006" key="4">
    <source>
        <dbReference type="Google" id="ProtNLM"/>
    </source>
</evidence>
<keyword evidence="1" id="KW-0812">Transmembrane</keyword>
<keyword evidence="1" id="KW-1133">Transmembrane helix</keyword>
<keyword evidence="3" id="KW-1185">Reference proteome</keyword>
<protein>
    <recommendedName>
        <fullName evidence="4">Transmembrane protein</fullName>
    </recommendedName>
</protein>
<evidence type="ECO:0000256" key="1">
    <source>
        <dbReference type="SAM" id="Phobius"/>
    </source>
</evidence>
<evidence type="ECO:0000313" key="2">
    <source>
        <dbReference type="EMBL" id="KAK7379686.1"/>
    </source>
</evidence>
<dbReference type="EMBL" id="JAYMYS010000017">
    <property type="protein sequence ID" value="KAK7379686.1"/>
    <property type="molecule type" value="Genomic_DNA"/>
</dbReference>
<gene>
    <name evidence="2" type="ORF">VNO78_34375</name>
</gene>
<proteinExistence type="predicted"/>
<accession>A0AAN9RNU1</accession>
<evidence type="ECO:0000313" key="3">
    <source>
        <dbReference type="Proteomes" id="UP001386955"/>
    </source>
</evidence>
<feature type="transmembrane region" description="Helical" evidence="1">
    <location>
        <begin position="18"/>
        <end position="40"/>
    </location>
</feature>
<comment type="caution">
    <text evidence="2">The sequence shown here is derived from an EMBL/GenBank/DDBJ whole genome shotgun (WGS) entry which is preliminary data.</text>
</comment>
<sequence>MEGCVCGLLKNDENNPPLFSLCFLLLLAMFSEGWCVVWVLHFHTAKEGEGVNACKGGSGNREDVESFDSLSWSILSEASSSRSDDDISIVIARGSGNVISSRVRVVKERVGNGERKVGVKKLKGEKGGKMKKEVMVVESPKRRGGNCKKVDLPPLIDLGMSGYGVI</sequence>
<keyword evidence="1" id="KW-0472">Membrane</keyword>
<reference evidence="2 3" key="1">
    <citation type="submission" date="2024-01" db="EMBL/GenBank/DDBJ databases">
        <title>The genomes of 5 underutilized Papilionoideae crops provide insights into root nodulation and disease resistanc.</title>
        <authorList>
            <person name="Jiang F."/>
        </authorList>
    </citation>
    <scope>NUCLEOTIDE SEQUENCE [LARGE SCALE GENOMIC DNA]</scope>
    <source>
        <strain evidence="2">DUOXIRENSHENG_FW03</strain>
        <tissue evidence="2">Leaves</tissue>
    </source>
</reference>